<organism evidence="1">
    <name type="scientific">Lepeophtheirus salmonis</name>
    <name type="common">Salmon louse</name>
    <name type="synonym">Caligus salmonis</name>
    <dbReference type="NCBI Taxonomy" id="72036"/>
    <lineage>
        <taxon>Eukaryota</taxon>
        <taxon>Metazoa</taxon>
        <taxon>Ecdysozoa</taxon>
        <taxon>Arthropoda</taxon>
        <taxon>Crustacea</taxon>
        <taxon>Multicrustacea</taxon>
        <taxon>Hexanauplia</taxon>
        <taxon>Copepoda</taxon>
        <taxon>Siphonostomatoida</taxon>
        <taxon>Caligidae</taxon>
        <taxon>Lepeophtheirus</taxon>
    </lineage>
</organism>
<sequence>HNRHICVFNPILTVQIREKRQITNPFSCLSVLKKIISVICASSSRVFEIVSHVRIFYTYPYVH</sequence>
<reference evidence="1" key="1">
    <citation type="submission" date="2014-05" db="EMBL/GenBank/DDBJ databases">
        <authorList>
            <person name="Chronopoulou M."/>
        </authorList>
    </citation>
    <scope>NUCLEOTIDE SEQUENCE</scope>
    <source>
        <tissue evidence="1">Whole organism</tissue>
    </source>
</reference>
<accession>A0A0K2TN30</accession>
<proteinExistence type="predicted"/>
<dbReference type="EMBL" id="HACA01010157">
    <property type="protein sequence ID" value="CDW27518.1"/>
    <property type="molecule type" value="Transcribed_RNA"/>
</dbReference>
<feature type="non-terminal residue" evidence="1">
    <location>
        <position position="1"/>
    </location>
</feature>
<evidence type="ECO:0000313" key="1">
    <source>
        <dbReference type="EMBL" id="CDW27518.1"/>
    </source>
</evidence>
<dbReference type="AlphaFoldDB" id="A0A0K2TN30"/>
<protein>
    <submittedName>
        <fullName evidence="1">Uncharacterized protein</fullName>
    </submittedName>
</protein>
<name>A0A0K2TN30_LEPSM</name>